<evidence type="ECO:0000313" key="4">
    <source>
        <dbReference type="EMBL" id="KAG2997001.1"/>
    </source>
</evidence>
<dbReference type="Proteomes" id="UP000774804">
    <property type="component" value="Unassembled WGS sequence"/>
</dbReference>
<dbReference type="EMBL" id="RCMK01000034">
    <property type="protein sequence ID" value="KAG2952732.1"/>
    <property type="molecule type" value="Genomic_DNA"/>
</dbReference>
<protein>
    <submittedName>
        <fullName evidence="5">Uncharacterized protein</fullName>
    </submittedName>
</protein>
<reference evidence="5" key="1">
    <citation type="submission" date="2018-05" db="EMBL/GenBank/DDBJ databases">
        <title>Effector identification in a new, highly contiguous assembly of the strawberry crown rot pathogen Phytophthora cactorum.</title>
        <authorList>
            <person name="Armitage A.D."/>
            <person name="Nellist C.F."/>
            <person name="Bates H."/>
            <person name="Vickerstaff R.J."/>
            <person name="Harrison R.J."/>
        </authorList>
    </citation>
    <scope>NUCLEOTIDE SEQUENCE</scope>
    <source>
        <strain evidence="1">15-7</strain>
        <strain evidence="2">4032</strain>
        <strain evidence="3">4040</strain>
        <strain evidence="4">P415</strain>
        <strain evidence="5">P421</strain>
    </source>
</reference>
<dbReference type="EMBL" id="RCMI01000030">
    <property type="protein sequence ID" value="KAG2941145.1"/>
    <property type="molecule type" value="Genomic_DNA"/>
</dbReference>
<dbReference type="Proteomes" id="UP000736787">
    <property type="component" value="Unassembled WGS sequence"/>
</dbReference>
<organism evidence="5 6">
    <name type="scientific">Phytophthora cactorum</name>
    <dbReference type="NCBI Taxonomy" id="29920"/>
    <lineage>
        <taxon>Eukaryota</taxon>
        <taxon>Sar</taxon>
        <taxon>Stramenopiles</taxon>
        <taxon>Oomycota</taxon>
        <taxon>Peronosporomycetes</taxon>
        <taxon>Peronosporales</taxon>
        <taxon>Peronosporaceae</taxon>
        <taxon>Phytophthora</taxon>
    </lineage>
</organism>
<evidence type="ECO:0000313" key="1">
    <source>
        <dbReference type="EMBL" id="KAG2866766.1"/>
    </source>
</evidence>
<dbReference type="EMBL" id="RCMV01000018">
    <property type="protein sequence ID" value="KAG3228303.1"/>
    <property type="molecule type" value="Genomic_DNA"/>
</dbReference>
<name>A0A8T1IVY3_9STRA</name>
<dbReference type="Proteomes" id="UP000760860">
    <property type="component" value="Unassembled WGS sequence"/>
</dbReference>
<gene>
    <name evidence="1" type="ORF">PC113_g2576</name>
    <name evidence="2" type="ORF">PC115_g2124</name>
    <name evidence="3" type="ORF">PC117_g2606</name>
    <name evidence="4" type="ORF">PC118_g2161</name>
    <name evidence="5" type="ORF">PC129_g1195</name>
</gene>
<proteinExistence type="predicted"/>
<dbReference type="EMBL" id="RCMG01000035">
    <property type="protein sequence ID" value="KAG2866766.1"/>
    <property type="molecule type" value="Genomic_DNA"/>
</dbReference>
<accession>A0A8T1IVY3</accession>
<evidence type="ECO:0000313" key="3">
    <source>
        <dbReference type="EMBL" id="KAG2952732.1"/>
    </source>
</evidence>
<evidence type="ECO:0000313" key="5">
    <source>
        <dbReference type="EMBL" id="KAG3228303.1"/>
    </source>
</evidence>
<dbReference type="Proteomes" id="UP000735874">
    <property type="component" value="Unassembled WGS sequence"/>
</dbReference>
<dbReference type="Proteomes" id="UP000697107">
    <property type="component" value="Unassembled WGS sequence"/>
</dbReference>
<dbReference type="AlphaFoldDB" id="A0A8T1IVY3"/>
<dbReference type="EMBL" id="RCML01000030">
    <property type="protein sequence ID" value="KAG2997001.1"/>
    <property type="molecule type" value="Genomic_DNA"/>
</dbReference>
<evidence type="ECO:0000313" key="2">
    <source>
        <dbReference type="EMBL" id="KAG2941145.1"/>
    </source>
</evidence>
<sequence length="53" mass="5929">MCPLLHICADPVIDVSPVAGSKLRVSEVVHFQLNELEPADVRRRKTLYLKLAS</sequence>
<evidence type="ECO:0000313" key="6">
    <source>
        <dbReference type="Proteomes" id="UP000760860"/>
    </source>
</evidence>
<comment type="caution">
    <text evidence="5">The sequence shown here is derived from an EMBL/GenBank/DDBJ whole genome shotgun (WGS) entry which is preliminary data.</text>
</comment>